<evidence type="ECO:0008006" key="3">
    <source>
        <dbReference type="Google" id="ProtNLM"/>
    </source>
</evidence>
<comment type="caution">
    <text evidence="1">The sequence shown here is derived from an EMBL/GenBank/DDBJ whole genome shotgun (WGS) entry which is preliminary data.</text>
</comment>
<protein>
    <recommendedName>
        <fullName evidence="3">SGNH/GDSL hydrolase family protein</fullName>
    </recommendedName>
</protein>
<keyword evidence="2" id="KW-1185">Reference proteome</keyword>
<dbReference type="Gene3D" id="3.40.50.1110">
    <property type="entry name" value="SGNH hydrolase"/>
    <property type="match status" value="1"/>
</dbReference>
<dbReference type="InterPro" id="IPR036514">
    <property type="entry name" value="SGNH_hydro_sf"/>
</dbReference>
<dbReference type="SUPFAM" id="SSF52266">
    <property type="entry name" value="SGNH hydrolase"/>
    <property type="match status" value="1"/>
</dbReference>
<dbReference type="Proteomes" id="UP000582231">
    <property type="component" value="Unassembled WGS sequence"/>
</dbReference>
<reference evidence="1 2" key="1">
    <citation type="submission" date="2020-07" db="EMBL/GenBank/DDBJ databases">
        <title>Sequencing the genomes of 1000 actinobacteria strains.</title>
        <authorList>
            <person name="Klenk H.-P."/>
        </authorList>
    </citation>
    <scope>NUCLEOTIDE SEQUENCE [LARGE SCALE GENOMIC DNA]</scope>
    <source>
        <strain evidence="1 2">DSM 19082</strain>
    </source>
</reference>
<sequence>MSLGRLRAFVRLRRARLRGWIALFRLLLAALRGQVDEVWVGDSHSVTFNTEHSPLPGILRTGERRWTWHLGPRVMYSIARDDFPPTLRRTARLVARVPGARDAAWFFSFGEIDIRCHLAPRLAAGGDVGFVATYVDRVRGLVGRLGTPAGTIVVPVPPCLDSYDHAAFPVAGSPDQRLAAHRAVRSALTVAVGAAPSSPELRLLDLTEALAGPDGLMRDELTDDGCHTNAAGRAVVRGEVAALVG</sequence>
<evidence type="ECO:0000313" key="2">
    <source>
        <dbReference type="Proteomes" id="UP000582231"/>
    </source>
</evidence>
<gene>
    <name evidence="1" type="ORF">BJ958_003093</name>
</gene>
<evidence type="ECO:0000313" key="1">
    <source>
        <dbReference type="EMBL" id="NYD31547.1"/>
    </source>
</evidence>
<proteinExistence type="predicted"/>
<dbReference type="RefSeq" id="WP_179727839.1">
    <property type="nucleotide sequence ID" value="NZ_BAABEF010000001.1"/>
</dbReference>
<dbReference type="EMBL" id="JACCBF010000001">
    <property type="protein sequence ID" value="NYD31547.1"/>
    <property type="molecule type" value="Genomic_DNA"/>
</dbReference>
<organism evidence="1 2">
    <name type="scientific">Nocardioides kongjuensis</name>
    <dbReference type="NCBI Taxonomy" id="349522"/>
    <lineage>
        <taxon>Bacteria</taxon>
        <taxon>Bacillati</taxon>
        <taxon>Actinomycetota</taxon>
        <taxon>Actinomycetes</taxon>
        <taxon>Propionibacteriales</taxon>
        <taxon>Nocardioidaceae</taxon>
        <taxon>Nocardioides</taxon>
    </lineage>
</organism>
<name>A0A852RE71_9ACTN</name>
<accession>A0A852RE71</accession>
<dbReference type="AlphaFoldDB" id="A0A852RE71"/>